<name>A0AAV2E113_9ROSI</name>
<dbReference type="AlphaFoldDB" id="A0AAV2E113"/>
<sequence length="154" mass="16356">MEDLSKSVEANAESTRSLQAGQVGCRIGQKGLGDKVDGLENAVQGLGQGMVETFDSNQATDWLDITYEWLELQWTASDVPLGDEINTCAASNNKGTAIVGTYSLTIRLREVAGGGSNLRRVFHKPVASSSIQGCIGLGMGGLVRVAIRHRSGDF</sequence>
<reference evidence="1 2" key="1">
    <citation type="submission" date="2024-04" db="EMBL/GenBank/DDBJ databases">
        <authorList>
            <person name="Fracassetti M."/>
        </authorList>
    </citation>
    <scope>NUCLEOTIDE SEQUENCE [LARGE SCALE GENOMIC DNA]</scope>
</reference>
<gene>
    <name evidence="1" type="ORF">LTRI10_LOCUS20911</name>
</gene>
<accession>A0AAV2E113</accession>
<keyword evidence="2" id="KW-1185">Reference proteome</keyword>
<evidence type="ECO:0000313" key="2">
    <source>
        <dbReference type="Proteomes" id="UP001497516"/>
    </source>
</evidence>
<dbReference type="Proteomes" id="UP001497516">
    <property type="component" value="Chromosome 3"/>
</dbReference>
<dbReference type="EMBL" id="OZ034816">
    <property type="protein sequence ID" value="CAL1379387.1"/>
    <property type="molecule type" value="Genomic_DNA"/>
</dbReference>
<evidence type="ECO:0000313" key="1">
    <source>
        <dbReference type="EMBL" id="CAL1379387.1"/>
    </source>
</evidence>
<proteinExistence type="predicted"/>
<protein>
    <submittedName>
        <fullName evidence="1">Uncharacterized protein</fullName>
    </submittedName>
</protein>
<organism evidence="1 2">
    <name type="scientific">Linum trigynum</name>
    <dbReference type="NCBI Taxonomy" id="586398"/>
    <lineage>
        <taxon>Eukaryota</taxon>
        <taxon>Viridiplantae</taxon>
        <taxon>Streptophyta</taxon>
        <taxon>Embryophyta</taxon>
        <taxon>Tracheophyta</taxon>
        <taxon>Spermatophyta</taxon>
        <taxon>Magnoliopsida</taxon>
        <taxon>eudicotyledons</taxon>
        <taxon>Gunneridae</taxon>
        <taxon>Pentapetalae</taxon>
        <taxon>rosids</taxon>
        <taxon>fabids</taxon>
        <taxon>Malpighiales</taxon>
        <taxon>Linaceae</taxon>
        <taxon>Linum</taxon>
    </lineage>
</organism>